<dbReference type="EMBL" id="CAJJDN010000032">
    <property type="protein sequence ID" value="CAD8074560.1"/>
    <property type="molecule type" value="Genomic_DNA"/>
</dbReference>
<sequence length="244" mass="29063">MLNSRIYYSPDSTKNTNSSLLISQVYGGSISPKRPKIQDISLKLSQFHLNEQYSYKKVPYEERINQLNDKFQKAYINDDQRIISFQNQLNKISEKLANEQNIRNNNIDNFRKKELKQLESHVKNELMKDKIKRTETEDQYSKDIEIKVNQLRENVDNERRERDIHCQKIIGRIGEQVLSVQETLNIEKQQRQDNQNQMQMMINQITNILSLQLAEEQKQRDDTERTIINLLNETCDRIENSLKM</sequence>
<feature type="coiled-coil region" evidence="1">
    <location>
        <begin position="141"/>
        <end position="168"/>
    </location>
</feature>
<dbReference type="PANTHER" id="PTHR37027">
    <property type="entry name" value="KDE4"/>
    <property type="match status" value="1"/>
</dbReference>
<protein>
    <submittedName>
        <fullName evidence="2">Uncharacterized protein</fullName>
    </submittedName>
</protein>
<dbReference type="Proteomes" id="UP000692954">
    <property type="component" value="Unassembled WGS sequence"/>
</dbReference>
<organism evidence="2 3">
    <name type="scientific">Paramecium sonneborni</name>
    <dbReference type="NCBI Taxonomy" id="65129"/>
    <lineage>
        <taxon>Eukaryota</taxon>
        <taxon>Sar</taxon>
        <taxon>Alveolata</taxon>
        <taxon>Ciliophora</taxon>
        <taxon>Intramacronucleata</taxon>
        <taxon>Oligohymenophorea</taxon>
        <taxon>Peniculida</taxon>
        <taxon>Parameciidae</taxon>
        <taxon>Paramecium</taxon>
    </lineage>
</organism>
<name>A0A8S1M2M8_9CILI</name>
<keyword evidence="1" id="KW-0175">Coiled coil</keyword>
<dbReference type="OrthoDB" id="10254663at2759"/>
<dbReference type="AlphaFoldDB" id="A0A8S1M2M8"/>
<evidence type="ECO:0000313" key="2">
    <source>
        <dbReference type="EMBL" id="CAD8074560.1"/>
    </source>
</evidence>
<dbReference type="InterPro" id="IPR038835">
    <property type="entry name" value="Giardin_beta-like"/>
</dbReference>
<comment type="caution">
    <text evidence="2">The sequence shown here is derived from an EMBL/GenBank/DDBJ whole genome shotgun (WGS) entry which is preliminary data.</text>
</comment>
<dbReference type="PANTHER" id="PTHR37027:SF2">
    <property type="entry name" value="CHROMOSOME UNDETERMINED SCAFFOLD_148, WHOLE GENOME SHOTGUN SEQUENCE"/>
    <property type="match status" value="1"/>
</dbReference>
<evidence type="ECO:0000256" key="1">
    <source>
        <dbReference type="SAM" id="Coils"/>
    </source>
</evidence>
<gene>
    <name evidence="2" type="ORF">PSON_ATCC_30995.1.T0320161</name>
</gene>
<evidence type="ECO:0000313" key="3">
    <source>
        <dbReference type="Proteomes" id="UP000692954"/>
    </source>
</evidence>
<accession>A0A8S1M2M8</accession>
<reference evidence="2" key="1">
    <citation type="submission" date="2021-01" db="EMBL/GenBank/DDBJ databases">
        <authorList>
            <consortium name="Genoscope - CEA"/>
            <person name="William W."/>
        </authorList>
    </citation>
    <scope>NUCLEOTIDE SEQUENCE</scope>
</reference>
<proteinExistence type="predicted"/>
<keyword evidence="3" id="KW-1185">Reference proteome</keyword>